<gene>
    <name evidence="5" type="primary">tadA</name>
    <name evidence="5" type="ORF">HLH33_09920</name>
</gene>
<evidence type="ECO:0000256" key="3">
    <source>
        <dbReference type="ARBA" id="ARBA00022840"/>
    </source>
</evidence>
<accession>A0A7W4FF57</accession>
<protein>
    <submittedName>
        <fullName evidence="5">Flp pilus assembly complex ATPase component TadA</fullName>
    </submittedName>
</protein>
<dbReference type="PANTHER" id="PTHR30258">
    <property type="entry name" value="TYPE II SECRETION SYSTEM PROTEIN GSPE-RELATED"/>
    <property type="match status" value="1"/>
</dbReference>
<evidence type="ECO:0000313" key="6">
    <source>
        <dbReference type="Proteomes" id="UP000550787"/>
    </source>
</evidence>
<evidence type="ECO:0000259" key="4">
    <source>
        <dbReference type="Pfam" id="PF00437"/>
    </source>
</evidence>
<dbReference type="GO" id="GO:0016887">
    <property type="term" value="F:ATP hydrolysis activity"/>
    <property type="evidence" value="ECO:0007669"/>
    <property type="project" value="TreeGrafter"/>
</dbReference>
<evidence type="ECO:0000256" key="1">
    <source>
        <dbReference type="ARBA" id="ARBA00006611"/>
    </source>
</evidence>
<dbReference type="GO" id="GO:0005886">
    <property type="term" value="C:plasma membrane"/>
    <property type="evidence" value="ECO:0007669"/>
    <property type="project" value="TreeGrafter"/>
</dbReference>
<feature type="domain" description="Bacterial type II secretion system protein E" evidence="4">
    <location>
        <begin position="109"/>
        <end position="506"/>
    </location>
</feature>
<keyword evidence="2" id="KW-0547">Nucleotide-binding</keyword>
<dbReference type="Proteomes" id="UP000550787">
    <property type="component" value="Unassembled WGS sequence"/>
</dbReference>
<dbReference type="EMBL" id="JABEQG010000016">
    <property type="protein sequence ID" value="MBB2156621.1"/>
    <property type="molecule type" value="Genomic_DNA"/>
</dbReference>
<comment type="caution">
    <text evidence="5">The sequence shown here is derived from an EMBL/GenBank/DDBJ whole genome shotgun (WGS) entry which is preliminary data.</text>
</comment>
<dbReference type="AlphaFoldDB" id="A0A7W4FF57"/>
<evidence type="ECO:0000256" key="2">
    <source>
        <dbReference type="ARBA" id="ARBA00022741"/>
    </source>
</evidence>
<comment type="similarity">
    <text evidence="1">Belongs to the GSP E family.</text>
</comment>
<dbReference type="InterPro" id="IPR001482">
    <property type="entry name" value="T2SS/T4SS_dom"/>
</dbReference>
<reference evidence="5 6" key="1">
    <citation type="submission" date="2020-04" db="EMBL/GenBank/DDBJ databases">
        <title>Description of novel Gluconacetobacter.</title>
        <authorList>
            <person name="Sombolestani A."/>
        </authorList>
    </citation>
    <scope>NUCLEOTIDE SEQUENCE [LARGE SCALE GENOMIC DNA]</scope>
    <source>
        <strain evidence="5 6">LMG 7603</strain>
    </source>
</reference>
<name>A0A7W4FF57_GLUDI</name>
<evidence type="ECO:0000313" key="5">
    <source>
        <dbReference type="EMBL" id="MBB2156621.1"/>
    </source>
</evidence>
<dbReference type="Gene3D" id="3.40.50.300">
    <property type="entry name" value="P-loop containing nucleotide triphosphate hydrolases"/>
    <property type="match status" value="1"/>
</dbReference>
<dbReference type="Gene3D" id="3.30.450.90">
    <property type="match status" value="1"/>
</dbReference>
<dbReference type="InterPro" id="IPR027417">
    <property type="entry name" value="P-loop_NTPase"/>
</dbReference>
<organism evidence="5 6">
    <name type="scientific">Gluconacetobacter diazotrophicus</name>
    <name type="common">Acetobacter diazotrophicus</name>
    <dbReference type="NCBI Taxonomy" id="33996"/>
    <lineage>
        <taxon>Bacteria</taxon>
        <taxon>Pseudomonadati</taxon>
        <taxon>Pseudomonadota</taxon>
        <taxon>Alphaproteobacteria</taxon>
        <taxon>Acetobacterales</taxon>
        <taxon>Acetobacteraceae</taxon>
        <taxon>Gluconacetobacter</taxon>
    </lineage>
</organism>
<dbReference type="GO" id="GO:0005524">
    <property type="term" value="F:ATP binding"/>
    <property type="evidence" value="ECO:0007669"/>
    <property type="project" value="UniProtKB-KW"/>
</dbReference>
<proteinExistence type="inferred from homology"/>
<sequence length="563" mass="62376">MHRNRTAENGRVDPPGVRLHAEDAQHIFIDEANAIAYLDEAKRNVPIYQQWLTAHERLPDTHNVYSLSFVPLGEVNRRREDAFRAASGTSHSAGDTSHVRGRAITLLRVAARCGATDIHILRRKSLVQVQFRIRKSLFVYGELSTAEGDALIIALYRLCAVQDNMFMPAETQDGAIAGDVLEQSGLSSVRVVRGPAYPVIDGGGHMELRLQTTEKSRGLKIPADVNLRPLPPPPGELRLAEYGFSELQINKILYAAAALSGAIIVTGPTGSGKNTTNFEVSRWQAQTRPDKRTIEIGQPIEYPMPWAVQLEVSNAHTEEIAGKLFLENFRYSLRMDPDRLIVSEIRGAEIALTMYGAAQTGHQVLTTMHVDDPFDFPLRLQGMDYERLAPRVTCNSSIIRCVIAQRLVPHVCPHCSLPWDESDARLPRMAIDAFTSWGDVSKARMVRPGGCERCEFMGVHHVSAVAEVVLTDEELMNDIISKGVAVARRRYRSRDDADTSMVEKAIRLALAGTIDPMAIVSEVGQIPFRDHVELDRRRGRAERMAAAKAAAQALQLADGELFA</sequence>
<keyword evidence="3" id="KW-0067">ATP-binding</keyword>
<dbReference type="PANTHER" id="PTHR30258:SF3">
    <property type="entry name" value="SLL1921 PROTEIN"/>
    <property type="match status" value="1"/>
</dbReference>
<dbReference type="Pfam" id="PF00437">
    <property type="entry name" value="T2SSE"/>
    <property type="match status" value="1"/>
</dbReference>
<dbReference type="SUPFAM" id="SSF52540">
    <property type="entry name" value="P-loop containing nucleoside triphosphate hydrolases"/>
    <property type="match status" value="1"/>
</dbReference>